<organism evidence="4 5">
    <name type="scientific">Sarcoptes scabiei</name>
    <name type="common">Itch mite</name>
    <name type="synonym">Acarus scabiei</name>
    <dbReference type="NCBI Taxonomy" id="52283"/>
    <lineage>
        <taxon>Eukaryota</taxon>
        <taxon>Metazoa</taxon>
        <taxon>Ecdysozoa</taxon>
        <taxon>Arthropoda</taxon>
        <taxon>Chelicerata</taxon>
        <taxon>Arachnida</taxon>
        <taxon>Acari</taxon>
        <taxon>Acariformes</taxon>
        <taxon>Sarcoptiformes</taxon>
        <taxon>Astigmata</taxon>
        <taxon>Psoroptidia</taxon>
        <taxon>Sarcoptoidea</taxon>
        <taxon>Sarcoptidae</taxon>
        <taxon>Sarcoptinae</taxon>
        <taxon>Sarcoptes</taxon>
    </lineage>
</organism>
<dbReference type="EMBL" id="JXLN01005821">
    <property type="protein sequence ID" value="KPM03705.1"/>
    <property type="molecule type" value="Genomic_DNA"/>
</dbReference>
<dbReference type="Proteomes" id="UP000616769">
    <property type="component" value="Unassembled WGS sequence"/>
</dbReference>
<dbReference type="InterPro" id="IPR010920">
    <property type="entry name" value="LSM_dom_sf"/>
</dbReference>
<evidence type="ECO:0000259" key="3">
    <source>
        <dbReference type="PROSITE" id="PS51513"/>
    </source>
</evidence>
<gene>
    <name evidence="4" type="ORF">QR98_0021390</name>
</gene>
<dbReference type="PANTHER" id="PTHR13586">
    <property type="entry name" value="SCD6 PROTEIN-RELATED"/>
    <property type="match status" value="1"/>
</dbReference>
<proteinExistence type="inferred from homology"/>
<evidence type="ECO:0000256" key="2">
    <source>
        <dbReference type="SAM" id="MobiDB-lite"/>
    </source>
</evidence>
<dbReference type="PANTHER" id="PTHR13586:SF0">
    <property type="entry name" value="TRAILER HITCH, ISOFORM H"/>
    <property type="match status" value="1"/>
</dbReference>
<evidence type="ECO:0000313" key="4">
    <source>
        <dbReference type="EMBL" id="KPM03705.1"/>
    </source>
</evidence>
<dbReference type="PROSITE" id="PS51513">
    <property type="entry name" value="FFD"/>
    <property type="match status" value="1"/>
</dbReference>
<dbReference type="Gene3D" id="2.30.30.100">
    <property type="match status" value="1"/>
</dbReference>
<dbReference type="InterPro" id="IPR019050">
    <property type="entry name" value="FDF_dom"/>
</dbReference>
<accession>A0A131ZZH6</accession>
<feature type="compositionally biased region" description="Low complexity" evidence="2">
    <location>
        <begin position="268"/>
        <end position="280"/>
    </location>
</feature>
<feature type="compositionally biased region" description="Low complexity" evidence="2">
    <location>
        <begin position="412"/>
        <end position="435"/>
    </location>
</feature>
<protein>
    <submittedName>
        <fullName evidence="4">LSM14-like protein</fullName>
    </submittedName>
</protein>
<comment type="caution">
    <text evidence="4">The sequence shown here is derived from an EMBL/GenBank/DDBJ whole genome shotgun (WGS) entry which is preliminary data.</text>
</comment>
<sequence>MAKPMISTPFYGSKMTLISKLGNRYEGLLCHIDPNESTLTLSQVFIVRSFGSEDRNVENKFAPMDKIFDYIKFNAADIKDLVVDQPPAPPLTEDPAIVQAHSTSSNSHASFSQLSSNNAGHSSSSLQQGSFQNNSSISGLMKHNQSQPSTSASSSNVQESVKPKPSTSIAQIVATGTNNSQPAPKNQPNKVLPQRNNANQSNRQFGGNNQQNNRNQRLETGGNSMGNRNLNRRPNTGNRSMNGPIRSGGSHFSRSFEMRFQQRQPTGFNNFNNRLQNNRNYVTRPPMKSSITIPDSEFDFEKAQDEFKQLEEKLANLKVNGDAPETTTDSSEEKTENEIPKENCYNKKKSFFDKISCEALEREKGNVKRLDWKAEQKLNSETFGIGAPIRRNGFKRFTGSMGGGGGNRFRKFNFPNRGVQRNPNNAGNGSNNRPNKPTSNGLSNSFNAGQSTSAGVAPSSSNIVSPAKN</sequence>
<feature type="compositionally biased region" description="Polar residues" evidence="2">
    <location>
        <begin position="165"/>
        <end position="198"/>
    </location>
</feature>
<dbReference type="Pfam" id="PF09532">
    <property type="entry name" value="FDF"/>
    <property type="match status" value="1"/>
</dbReference>
<dbReference type="CDD" id="cd01736">
    <property type="entry name" value="LSm14_N"/>
    <property type="match status" value="1"/>
</dbReference>
<feature type="compositionally biased region" description="Polar residues" evidence="2">
    <location>
        <begin position="221"/>
        <end position="241"/>
    </location>
</feature>
<name>A0A131ZZH6_SARSC</name>
<dbReference type="SMART" id="SM01199">
    <property type="entry name" value="FDF"/>
    <property type="match status" value="1"/>
</dbReference>
<dbReference type="AlphaFoldDB" id="A0A131ZZH6"/>
<dbReference type="Pfam" id="PF12701">
    <property type="entry name" value="LSM14"/>
    <property type="match status" value="1"/>
</dbReference>
<feature type="compositionally biased region" description="Polar residues" evidence="2">
    <location>
        <begin position="436"/>
        <end position="469"/>
    </location>
</feature>
<feature type="region of interest" description="Disordered" evidence="2">
    <location>
        <begin position="398"/>
        <end position="469"/>
    </location>
</feature>
<dbReference type="GO" id="GO:0000932">
    <property type="term" value="C:P-body"/>
    <property type="evidence" value="ECO:0007669"/>
    <property type="project" value="TreeGrafter"/>
</dbReference>
<feature type="region of interest" description="Disordered" evidence="2">
    <location>
        <begin position="100"/>
        <end position="251"/>
    </location>
</feature>
<evidence type="ECO:0000313" key="5">
    <source>
        <dbReference type="Proteomes" id="UP000616769"/>
    </source>
</evidence>
<feature type="compositionally biased region" description="Low complexity" evidence="2">
    <location>
        <begin position="100"/>
        <end position="127"/>
    </location>
</feature>
<comment type="similarity">
    <text evidence="1">Belongs to the LSM14 family.</text>
</comment>
<evidence type="ECO:0000256" key="1">
    <source>
        <dbReference type="ARBA" id="ARBA00010415"/>
    </source>
</evidence>
<feature type="domain" description="FFD box profile" evidence="3">
    <location>
        <begin position="343"/>
        <end position="359"/>
    </location>
</feature>
<feature type="compositionally biased region" description="Low complexity" evidence="2">
    <location>
        <begin position="199"/>
        <end position="215"/>
    </location>
</feature>
<dbReference type="GO" id="GO:0033962">
    <property type="term" value="P:P-body assembly"/>
    <property type="evidence" value="ECO:0007669"/>
    <property type="project" value="TreeGrafter"/>
</dbReference>
<dbReference type="InterPro" id="IPR025761">
    <property type="entry name" value="FFD_box"/>
</dbReference>
<feature type="compositionally biased region" description="Low complexity" evidence="2">
    <location>
        <begin position="146"/>
        <end position="155"/>
    </location>
</feature>
<dbReference type="InterPro" id="IPR025609">
    <property type="entry name" value="Lsm14-like_N"/>
</dbReference>
<dbReference type="SUPFAM" id="SSF50182">
    <property type="entry name" value="Sm-like ribonucleoproteins"/>
    <property type="match status" value="1"/>
</dbReference>
<dbReference type="OrthoDB" id="21539at2759"/>
<feature type="compositionally biased region" description="Polar residues" evidence="2">
    <location>
        <begin position="128"/>
        <end position="138"/>
    </location>
</feature>
<dbReference type="GO" id="GO:0034063">
    <property type="term" value="P:stress granule assembly"/>
    <property type="evidence" value="ECO:0007669"/>
    <property type="project" value="TreeGrafter"/>
</dbReference>
<feature type="region of interest" description="Disordered" evidence="2">
    <location>
        <begin position="317"/>
        <end position="339"/>
    </location>
</feature>
<dbReference type="VEuPathDB" id="VectorBase:SSCA000178"/>
<reference evidence="4 5" key="1">
    <citation type="journal article" date="2015" name="Parasit. Vectors">
        <title>Draft genome of the scabies mite.</title>
        <authorList>
            <person name="Rider S.D.Jr."/>
            <person name="Morgan M.S."/>
            <person name="Arlian L.G."/>
        </authorList>
    </citation>
    <scope>NUCLEOTIDE SEQUENCE [LARGE SCALE GENOMIC DNA]</scope>
    <source>
        <strain evidence="4">Arlian Lab</strain>
    </source>
</reference>
<feature type="region of interest" description="Disordered" evidence="2">
    <location>
        <begin position="266"/>
        <end position="288"/>
    </location>
</feature>
<dbReference type="GO" id="GO:0003729">
    <property type="term" value="F:mRNA binding"/>
    <property type="evidence" value="ECO:0007669"/>
    <property type="project" value="TreeGrafter"/>
</dbReference>
<dbReference type="SMART" id="SM01271">
    <property type="entry name" value="LSM14"/>
    <property type="match status" value="1"/>
</dbReference>